<dbReference type="InterPro" id="IPR036322">
    <property type="entry name" value="WD40_repeat_dom_sf"/>
</dbReference>
<dbReference type="Proteomes" id="UP001231518">
    <property type="component" value="Chromosome 29"/>
</dbReference>
<dbReference type="Pfam" id="PF20718">
    <property type="entry name" value="Med16_bridge"/>
    <property type="match status" value="2"/>
</dbReference>
<comment type="function">
    <text evidence="11">Component of the Mediator complex, a coactivator involved in the regulated transcription of nearly all RNA polymerase II-dependent genes. Mediator functions as a bridge to convey information from gene-specific regulatory proteins to the basal RNA polymerase II transcription machinery. Mediator is recruited to promoters by direct interactions with regulatory proteins and serves as a scaffold for the assembly of a functional preinitiation complex with RNA polymerase II and the general transcription factors.</text>
</comment>
<feature type="domain" description="Mediator complex subunit 16 C-terminal" evidence="14">
    <location>
        <begin position="813"/>
        <end position="876"/>
    </location>
</feature>
<keyword evidence="6 11" id="KW-0805">Transcription regulation</keyword>
<evidence type="ECO:0000313" key="15">
    <source>
        <dbReference type="EMBL" id="KAJ8704408.1"/>
    </source>
</evidence>
<evidence type="ECO:0000256" key="11">
    <source>
        <dbReference type="RuleBase" id="RU364149"/>
    </source>
</evidence>
<dbReference type="InterPro" id="IPR048616">
    <property type="entry name" value="MED16_bridge"/>
</dbReference>
<reference evidence="15" key="1">
    <citation type="submission" date="2023-03" db="EMBL/GenBank/DDBJ databases">
        <title>Chromosome-level genomes of two armyworms, Mythimna separata and Mythimna loreyi, provide insights into the biosynthesis and reception of sex pheromones.</title>
        <authorList>
            <person name="Zhao H."/>
        </authorList>
    </citation>
    <scope>NUCLEOTIDE SEQUENCE</scope>
    <source>
        <strain evidence="15">BeijingLab</strain>
        <tissue evidence="15">Pupa</tissue>
    </source>
</reference>
<dbReference type="Pfam" id="PF11635">
    <property type="entry name" value="Med16_N"/>
    <property type="match status" value="1"/>
</dbReference>
<evidence type="ECO:0000313" key="16">
    <source>
        <dbReference type="Proteomes" id="UP001231518"/>
    </source>
</evidence>
<evidence type="ECO:0000256" key="2">
    <source>
        <dbReference type="ARBA" id="ARBA00006543"/>
    </source>
</evidence>
<keyword evidence="9 11" id="KW-0539">Nucleus</keyword>
<feature type="domain" description="Mediator of RNA polymerase II transcription subunit 16 central helical bridge" evidence="13">
    <location>
        <begin position="623"/>
        <end position="727"/>
    </location>
</feature>
<dbReference type="AlphaFoldDB" id="A0AAD8DK21"/>
<evidence type="ECO:0000259" key="13">
    <source>
        <dbReference type="Pfam" id="PF20718"/>
    </source>
</evidence>
<dbReference type="SUPFAM" id="SSF50978">
    <property type="entry name" value="WD40 repeat-like"/>
    <property type="match status" value="1"/>
</dbReference>
<evidence type="ECO:0000256" key="4">
    <source>
        <dbReference type="ARBA" id="ARBA00022574"/>
    </source>
</evidence>
<name>A0AAD8DK21_MYTSE</name>
<evidence type="ECO:0000256" key="3">
    <source>
        <dbReference type="ARBA" id="ARBA00019614"/>
    </source>
</evidence>
<comment type="subcellular location">
    <subcellularLocation>
        <location evidence="1 11">Nucleus</location>
    </subcellularLocation>
</comment>
<dbReference type="InterPro" id="IPR021665">
    <property type="entry name" value="Mediator_Med16_N"/>
</dbReference>
<evidence type="ECO:0000256" key="9">
    <source>
        <dbReference type="ARBA" id="ARBA00023242"/>
    </source>
</evidence>
<feature type="domain" description="Mediator of RNA polymerase II transcription subunit 16 central helical bridge" evidence="13">
    <location>
        <begin position="471"/>
        <end position="585"/>
    </location>
</feature>
<comment type="subunit">
    <text evidence="11">Component of the Mediator complex.</text>
</comment>
<organism evidence="15 16">
    <name type="scientific">Mythimna separata</name>
    <name type="common">Oriental armyworm</name>
    <name type="synonym">Pseudaletia separata</name>
    <dbReference type="NCBI Taxonomy" id="271217"/>
    <lineage>
        <taxon>Eukaryota</taxon>
        <taxon>Metazoa</taxon>
        <taxon>Ecdysozoa</taxon>
        <taxon>Arthropoda</taxon>
        <taxon>Hexapoda</taxon>
        <taxon>Insecta</taxon>
        <taxon>Pterygota</taxon>
        <taxon>Neoptera</taxon>
        <taxon>Endopterygota</taxon>
        <taxon>Lepidoptera</taxon>
        <taxon>Glossata</taxon>
        <taxon>Ditrysia</taxon>
        <taxon>Noctuoidea</taxon>
        <taxon>Noctuidae</taxon>
        <taxon>Noctuinae</taxon>
        <taxon>Hadenini</taxon>
        <taxon>Mythimna</taxon>
    </lineage>
</organism>
<dbReference type="PANTHER" id="PTHR13224">
    <property type="entry name" value="THYROID HORMONE RECEPTOR-ASSOCIATED PROTEIN-RELATED"/>
    <property type="match status" value="1"/>
</dbReference>
<protein>
    <recommendedName>
        <fullName evidence="3 11">Mediator of RNA polymerase II transcription subunit 16</fullName>
    </recommendedName>
    <alternativeName>
        <fullName evidence="10 11">Mediator complex subunit 16</fullName>
    </alternativeName>
</protein>
<keyword evidence="8 11" id="KW-0804">Transcription</keyword>
<dbReference type="InterPro" id="IPR048339">
    <property type="entry name" value="Mediator_Med16_C"/>
</dbReference>
<dbReference type="PANTHER" id="PTHR13224:SF6">
    <property type="entry name" value="MEDIATOR OF RNA POLYMERASE II TRANSCRIPTION SUBUNIT 16"/>
    <property type="match status" value="1"/>
</dbReference>
<dbReference type="Pfam" id="PF20719">
    <property type="entry name" value="Med16_C"/>
    <property type="match status" value="1"/>
</dbReference>
<proteinExistence type="inferred from homology"/>
<evidence type="ECO:0000256" key="8">
    <source>
        <dbReference type="ARBA" id="ARBA00023163"/>
    </source>
</evidence>
<keyword evidence="7 11" id="KW-0010">Activator</keyword>
<dbReference type="EMBL" id="JARGEI010000031">
    <property type="protein sequence ID" value="KAJ8704408.1"/>
    <property type="molecule type" value="Genomic_DNA"/>
</dbReference>
<evidence type="ECO:0000256" key="10">
    <source>
        <dbReference type="ARBA" id="ARBA00032015"/>
    </source>
</evidence>
<accession>A0AAD8DK21</accession>
<sequence length="881" mass="95376">MELIYSMRRKPLKCEPPHFESVLDHDVVRPICTISSCNIIAFSSPTELDDTEGDTWGGHVYVCDLDTPWDSHKVTSTAYPISALEWDIEGKQLLIATTVGEVSVYTQKDYLLNEWTCIYTANFPGEHIIRAAFFHNGRRLVMVDKKPDAPVTERIQMLRPTPTLKGFGGVSSEGACVITATGLIGVLTPPAEGTRAHVARDCLRATRDHITAASIAHKNGSLVIAAVCRSGGSAGRWCVRGARLAVTSSSPAPAPALALKPLPSIYLPQQDAAPVSITWCQREDTDSLLIAGGTLTMWKCTERAHQVHKLFAKGPLQGSTTPGGGPKPGTDCFNTLVWQKTAAWGVEGGEGAVCAASTKLPIGAPHAVLATPRALHLLARDTHHYLCSRAVVSHGGVTAVEAASTPPKKTKYGPNTAPSGSGCAIVSCVEISQLGGVVLAIDTHAQLHVYKLPQPWCDIPTPIAVQHATSLLEYAIVSGYDCHDVLLACTGTVKHNVLELMYERLTDSFQRQPAAFQQYYFHSWLKLRIALCRLIPSAQTSVSWLTCLQSLQASWAAVSLALRPDDKPDAAALAAILDEHTHEHDKASWAAVSLALRPDDKPDAAALAAILDEHTHEHDKASWAAVSLALRPDDKPDAAALAAILDEHTHEHDKSLLAIEARAEALHEATSLQPLRLSLQRSLDIGLTALLSLAYQHQHSMMHPPHYELWTDGAAVTLLRKLASVARGAGRAAEALTRPLARLASSAAPKQELVEECALLSTQWTGARVWESLPRCNVSAPHGKQWPLYLEYGVEPEALRYNPEPPPYAQCETTPSITMDAIRYMYVGGGLRPARWRQCGRCGSRALAASQPNKHPLQGAYDARFLSACRCGGKWTLFSNI</sequence>
<comment type="caution">
    <text evidence="15">The sequence shown here is derived from an EMBL/GenBank/DDBJ whole genome shotgun (WGS) entry which is preliminary data.</text>
</comment>
<dbReference type="GO" id="GO:0016592">
    <property type="term" value="C:mediator complex"/>
    <property type="evidence" value="ECO:0007669"/>
    <property type="project" value="InterPro"/>
</dbReference>
<comment type="similarity">
    <text evidence="2 11">Belongs to the Mediator complex subunit 16 family.</text>
</comment>
<keyword evidence="16" id="KW-1185">Reference proteome</keyword>
<evidence type="ECO:0000256" key="7">
    <source>
        <dbReference type="ARBA" id="ARBA00023159"/>
    </source>
</evidence>
<evidence type="ECO:0000256" key="5">
    <source>
        <dbReference type="ARBA" id="ARBA00022737"/>
    </source>
</evidence>
<gene>
    <name evidence="11" type="primary">MED16</name>
    <name evidence="15" type="ORF">PYW07_011596</name>
</gene>
<evidence type="ECO:0000259" key="14">
    <source>
        <dbReference type="Pfam" id="PF20719"/>
    </source>
</evidence>
<dbReference type="GO" id="GO:0045893">
    <property type="term" value="P:positive regulation of DNA-templated transcription"/>
    <property type="evidence" value="ECO:0007669"/>
    <property type="project" value="TreeGrafter"/>
</dbReference>
<evidence type="ECO:0000256" key="1">
    <source>
        <dbReference type="ARBA" id="ARBA00004123"/>
    </source>
</evidence>
<dbReference type="InterPro" id="IPR048338">
    <property type="entry name" value="Mediator_Med16"/>
</dbReference>
<evidence type="ECO:0000256" key="6">
    <source>
        <dbReference type="ARBA" id="ARBA00023015"/>
    </source>
</evidence>
<keyword evidence="5" id="KW-0677">Repeat</keyword>
<feature type="domain" description="Mediator complex subunit Med16 N-terminal" evidence="12">
    <location>
        <begin position="119"/>
        <end position="230"/>
    </location>
</feature>
<evidence type="ECO:0000259" key="12">
    <source>
        <dbReference type="Pfam" id="PF11635"/>
    </source>
</evidence>
<keyword evidence="4" id="KW-0853">WD repeat</keyword>